<sequence length="342" mass="37824">MRRCATASGLRGLRSLPRHESGSFLLRRASTDTSKPPTAVVMMNLGGPETLSDVRPFLQRLFSDQEIVQMPFPQKFQENVVGPWIAKRRHVAHDTTRTRHDTHTRHAHDGIVAADREAVRGDRGRVAHSQVDRSAGPPDGEAPRPVLPRHRAPQSVYCVPICEPADARGAGADEEGRCQARRRLHAAERADGPRGRGPVEREDDRGLLDAAGRRGAVRAAGPVRVAPRQRGRVQDPAPRAVPQPRPPALLRVRPLLARQRVASHQLHGVARPHEERAGRPGPRHSGQPPCDGGRGLSGERHRLGELQPRTGRSRRPRTREFCGLERPGPYCHLPRVRDRPPA</sequence>
<evidence type="ECO:0000256" key="1">
    <source>
        <dbReference type="RuleBase" id="RU004185"/>
    </source>
</evidence>
<dbReference type="Pfam" id="PF00762">
    <property type="entry name" value="Ferrochelatase"/>
    <property type="match status" value="1"/>
</dbReference>
<feature type="compositionally biased region" description="Low complexity" evidence="2">
    <location>
        <begin position="218"/>
        <end position="228"/>
    </location>
</feature>
<dbReference type="AlphaFoldDB" id="L8GVB3"/>
<dbReference type="GO" id="GO:0005739">
    <property type="term" value="C:mitochondrion"/>
    <property type="evidence" value="ECO:0007669"/>
    <property type="project" value="TreeGrafter"/>
</dbReference>
<organism evidence="3 4">
    <name type="scientific">Acanthamoeba castellanii (strain ATCC 30010 / Neff)</name>
    <dbReference type="NCBI Taxonomy" id="1257118"/>
    <lineage>
        <taxon>Eukaryota</taxon>
        <taxon>Amoebozoa</taxon>
        <taxon>Discosea</taxon>
        <taxon>Longamoebia</taxon>
        <taxon>Centramoebida</taxon>
        <taxon>Acanthamoebidae</taxon>
        <taxon>Acanthamoeba</taxon>
    </lineage>
</organism>
<dbReference type="STRING" id="1257118.L8GVB3"/>
<dbReference type="OrthoDB" id="1323at2759"/>
<dbReference type="GO" id="GO:0006783">
    <property type="term" value="P:heme biosynthetic process"/>
    <property type="evidence" value="ECO:0007669"/>
    <property type="project" value="InterPro"/>
</dbReference>
<dbReference type="InterPro" id="IPR001015">
    <property type="entry name" value="Ferrochelatase"/>
</dbReference>
<accession>L8GVB3</accession>
<feature type="region of interest" description="Disordered" evidence="2">
    <location>
        <begin position="218"/>
        <end position="246"/>
    </location>
</feature>
<feature type="region of interest" description="Disordered" evidence="2">
    <location>
        <begin position="119"/>
        <end position="149"/>
    </location>
</feature>
<comment type="similarity">
    <text evidence="1">Belongs to the ferrochelatase family.</text>
</comment>
<evidence type="ECO:0000313" key="4">
    <source>
        <dbReference type="Proteomes" id="UP000011083"/>
    </source>
</evidence>
<dbReference type="SUPFAM" id="SSF53800">
    <property type="entry name" value="Chelatase"/>
    <property type="match status" value="1"/>
</dbReference>
<dbReference type="VEuPathDB" id="AmoebaDB:ACA1_128470"/>
<feature type="region of interest" description="Disordered" evidence="2">
    <location>
        <begin position="265"/>
        <end position="342"/>
    </location>
</feature>
<reference evidence="3 4" key="1">
    <citation type="journal article" date="2013" name="Genome Biol.">
        <title>Genome of Acanthamoeba castellanii highlights extensive lateral gene transfer and early evolution of tyrosine kinase signaling.</title>
        <authorList>
            <person name="Clarke M."/>
            <person name="Lohan A.J."/>
            <person name="Liu B."/>
            <person name="Lagkouvardos I."/>
            <person name="Roy S."/>
            <person name="Zafar N."/>
            <person name="Bertelli C."/>
            <person name="Schilde C."/>
            <person name="Kianianmomeni A."/>
            <person name="Burglin T.R."/>
            <person name="Frech C."/>
            <person name="Turcotte B."/>
            <person name="Kopec K.O."/>
            <person name="Synnott J.M."/>
            <person name="Choo C."/>
            <person name="Paponov I."/>
            <person name="Finkler A."/>
            <person name="Soon Heng Tan C."/>
            <person name="Hutchins A.P."/>
            <person name="Weinmeier T."/>
            <person name="Rattei T."/>
            <person name="Chu J.S."/>
            <person name="Gimenez G."/>
            <person name="Irimia M."/>
            <person name="Rigden D.J."/>
            <person name="Fitzpatrick D.A."/>
            <person name="Lorenzo-Morales J."/>
            <person name="Bateman A."/>
            <person name="Chiu C.H."/>
            <person name="Tang P."/>
            <person name="Hegemann P."/>
            <person name="Fromm H."/>
            <person name="Raoult D."/>
            <person name="Greub G."/>
            <person name="Miranda-Saavedra D."/>
            <person name="Chen N."/>
            <person name="Nash P."/>
            <person name="Ginger M.L."/>
            <person name="Horn M."/>
            <person name="Schaap P."/>
            <person name="Caler L."/>
            <person name="Loftus B."/>
        </authorList>
    </citation>
    <scope>NUCLEOTIDE SEQUENCE [LARGE SCALE GENOMIC DNA]</scope>
    <source>
        <strain evidence="3 4">Neff</strain>
    </source>
</reference>
<evidence type="ECO:0008006" key="5">
    <source>
        <dbReference type="Google" id="ProtNLM"/>
    </source>
</evidence>
<name>L8GVB3_ACACF</name>
<dbReference type="GO" id="GO:0004325">
    <property type="term" value="F:ferrochelatase activity"/>
    <property type="evidence" value="ECO:0007669"/>
    <property type="project" value="InterPro"/>
</dbReference>
<gene>
    <name evidence="3" type="ORF">ACA1_128470</name>
</gene>
<protein>
    <recommendedName>
        <fullName evidence="5">Ferrochelatase</fullName>
    </recommendedName>
</protein>
<dbReference type="PANTHER" id="PTHR11108">
    <property type="entry name" value="FERROCHELATASE"/>
    <property type="match status" value="1"/>
</dbReference>
<dbReference type="KEGG" id="acan:ACA1_128470"/>
<evidence type="ECO:0000256" key="2">
    <source>
        <dbReference type="SAM" id="MobiDB-lite"/>
    </source>
</evidence>
<dbReference type="PANTHER" id="PTHR11108:SF1">
    <property type="entry name" value="FERROCHELATASE, MITOCHONDRIAL"/>
    <property type="match status" value="1"/>
</dbReference>
<dbReference type="Proteomes" id="UP000011083">
    <property type="component" value="Unassembled WGS sequence"/>
</dbReference>
<evidence type="ECO:0000313" key="3">
    <source>
        <dbReference type="EMBL" id="ELR16960.1"/>
    </source>
</evidence>
<dbReference type="EMBL" id="KB007979">
    <property type="protein sequence ID" value="ELR16960.1"/>
    <property type="molecule type" value="Genomic_DNA"/>
</dbReference>
<dbReference type="RefSeq" id="XP_004338973.1">
    <property type="nucleotide sequence ID" value="XM_004338925.1"/>
</dbReference>
<dbReference type="Gene3D" id="3.40.50.1400">
    <property type="match status" value="1"/>
</dbReference>
<keyword evidence="4" id="KW-1185">Reference proteome</keyword>
<dbReference type="GeneID" id="14917674"/>
<proteinExistence type="inferred from homology"/>